<evidence type="ECO:0000256" key="2">
    <source>
        <dbReference type="ARBA" id="ARBA00022448"/>
    </source>
</evidence>
<keyword evidence="2" id="KW-0813">Transport</keyword>
<dbReference type="PANTHER" id="PTHR43776:SF7">
    <property type="entry name" value="D,D-DIPEPTIDE TRANSPORT ATP-BINDING PROTEIN DDPF-RELATED"/>
    <property type="match status" value="1"/>
</dbReference>
<accession>A0A1G2EN50</accession>
<evidence type="ECO:0000313" key="6">
    <source>
        <dbReference type="Proteomes" id="UP000177740"/>
    </source>
</evidence>
<name>A0A1G2EN50_9BACT</name>
<organism evidence="5 6">
    <name type="scientific">Candidatus Nealsonbacteria bacterium RIFOXYB1_FULL_40_15</name>
    <dbReference type="NCBI Taxonomy" id="1801677"/>
    <lineage>
        <taxon>Bacteria</taxon>
        <taxon>Candidatus Nealsoniibacteriota</taxon>
    </lineage>
</organism>
<gene>
    <name evidence="5" type="ORF">A2365_00840</name>
</gene>
<keyword evidence="4" id="KW-0067">ATP-binding</keyword>
<comment type="similarity">
    <text evidence="1">Belongs to the ABC transporter superfamily.</text>
</comment>
<dbReference type="EMBL" id="MHMM01000010">
    <property type="protein sequence ID" value="OGZ27199.1"/>
    <property type="molecule type" value="Genomic_DNA"/>
</dbReference>
<keyword evidence="3" id="KW-0547">Nucleotide-binding</keyword>
<evidence type="ECO:0000256" key="1">
    <source>
        <dbReference type="ARBA" id="ARBA00005417"/>
    </source>
</evidence>
<protein>
    <recommendedName>
        <fullName evidence="7">ABC transporter domain-containing protein</fullName>
    </recommendedName>
</protein>
<evidence type="ECO:0000256" key="4">
    <source>
        <dbReference type="ARBA" id="ARBA00022840"/>
    </source>
</evidence>
<sequence length="116" mass="13295">METEFEATFLNIDKNEIRKKLRKAGADLSLKPDLLICDEPFSSIDIKSQKQIIRIFRDIKKSKTTILLIAHNLDIVKKLSDYAVIMLDGKIVESGSTDKIYNNPVHRYTKQLLSSD</sequence>
<reference evidence="5 6" key="1">
    <citation type="journal article" date="2016" name="Nat. Commun.">
        <title>Thousands of microbial genomes shed light on interconnected biogeochemical processes in an aquifer system.</title>
        <authorList>
            <person name="Anantharaman K."/>
            <person name="Brown C.T."/>
            <person name="Hug L.A."/>
            <person name="Sharon I."/>
            <person name="Castelle C.J."/>
            <person name="Probst A.J."/>
            <person name="Thomas B.C."/>
            <person name="Singh A."/>
            <person name="Wilkins M.J."/>
            <person name="Karaoz U."/>
            <person name="Brodie E.L."/>
            <person name="Williams K.H."/>
            <person name="Hubbard S.S."/>
            <person name="Banfield J.F."/>
        </authorList>
    </citation>
    <scope>NUCLEOTIDE SEQUENCE [LARGE SCALE GENOMIC DNA]</scope>
</reference>
<evidence type="ECO:0000313" key="5">
    <source>
        <dbReference type="EMBL" id="OGZ27199.1"/>
    </source>
</evidence>
<dbReference type="InterPro" id="IPR027417">
    <property type="entry name" value="P-loop_NTPase"/>
</dbReference>
<dbReference type="AlphaFoldDB" id="A0A1G2EN50"/>
<dbReference type="InterPro" id="IPR050319">
    <property type="entry name" value="ABC_transp_ATP-bind"/>
</dbReference>
<dbReference type="SUPFAM" id="SSF52540">
    <property type="entry name" value="P-loop containing nucleoside triphosphate hydrolases"/>
    <property type="match status" value="1"/>
</dbReference>
<dbReference type="Gene3D" id="3.40.50.300">
    <property type="entry name" value="P-loop containing nucleotide triphosphate hydrolases"/>
    <property type="match status" value="1"/>
</dbReference>
<comment type="caution">
    <text evidence="5">The sequence shown here is derived from an EMBL/GenBank/DDBJ whole genome shotgun (WGS) entry which is preliminary data.</text>
</comment>
<evidence type="ECO:0000256" key="3">
    <source>
        <dbReference type="ARBA" id="ARBA00022741"/>
    </source>
</evidence>
<dbReference type="PANTHER" id="PTHR43776">
    <property type="entry name" value="TRANSPORT ATP-BINDING PROTEIN"/>
    <property type="match status" value="1"/>
</dbReference>
<dbReference type="STRING" id="1801677.A2365_00840"/>
<dbReference type="Proteomes" id="UP000177740">
    <property type="component" value="Unassembled WGS sequence"/>
</dbReference>
<evidence type="ECO:0008006" key="7">
    <source>
        <dbReference type="Google" id="ProtNLM"/>
    </source>
</evidence>
<proteinExistence type="inferred from homology"/>
<dbReference type="GO" id="GO:0005524">
    <property type="term" value="F:ATP binding"/>
    <property type="evidence" value="ECO:0007669"/>
    <property type="project" value="UniProtKB-KW"/>
</dbReference>